<proteinExistence type="predicted"/>
<keyword evidence="1" id="KW-1133">Transmembrane helix</keyword>
<evidence type="ECO:0000313" key="3">
    <source>
        <dbReference type="Proteomes" id="UP000594638"/>
    </source>
</evidence>
<dbReference type="Gramene" id="OE9A102025T1">
    <property type="protein sequence ID" value="OE9A102025C1"/>
    <property type="gene ID" value="OE9A102025"/>
</dbReference>
<dbReference type="AlphaFoldDB" id="A0A8S0T215"/>
<gene>
    <name evidence="2" type="ORF">OLEA9_A102025</name>
</gene>
<dbReference type="Proteomes" id="UP000594638">
    <property type="component" value="Unassembled WGS sequence"/>
</dbReference>
<comment type="caution">
    <text evidence="2">The sequence shown here is derived from an EMBL/GenBank/DDBJ whole genome shotgun (WGS) entry which is preliminary data.</text>
</comment>
<sequence>MEKVAVSTYGNNHAQGGSIVGYSSLLLSVVISATVDVVYSATLQCVILRRVHSCTCIAWWKEEALVTLDTTEKRRRN</sequence>
<keyword evidence="1" id="KW-0472">Membrane</keyword>
<organism evidence="2 3">
    <name type="scientific">Olea europaea subsp. europaea</name>
    <dbReference type="NCBI Taxonomy" id="158383"/>
    <lineage>
        <taxon>Eukaryota</taxon>
        <taxon>Viridiplantae</taxon>
        <taxon>Streptophyta</taxon>
        <taxon>Embryophyta</taxon>
        <taxon>Tracheophyta</taxon>
        <taxon>Spermatophyta</taxon>
        <taxon>Magnoliopsida</taxon>
        <taxon>eudicotyledons</taxon>
        <taxon>Gunneridae</taxon>
        <taxon>Pentapetalae</taxon>
        <taxon>asterids</taxon>
        <taxon>lamiids</taxon>
        <taxon>Lamiales</taxon>
        <taxon>Oleaceae</taxon>
        <taxon>Oleeae</taxon>
        <taxon>Olea</taxon>
    </lineage>
</organism>
<keyword evidence="3" id="KW-1185">Reference proteome</keyword>
<accession>A0A8S0T215</accession>
<evidence type="ECO:0000256" key="1">
    <source>
        <dbReference type="SAM" id="Phobius"/>
    </source>
</evidence>
<dbReference type="EMBL" id="CACTIH010005591">
    <property type="protein sequence ID" value="CAA2998364.1"/>
    <property type="molecule type" value="Genomic_DNA"/>
</dbReference>
<feature type="transmembrane region" description="Helical" evidence="1">
    <location>
        <begin position="20"/>
        <end position="41"/>
    </location>
</feature>
<keyword evidence="1" id="KW-0812">Transmembrane</keyword>
<name>A0A8S0T215_OLEEU</name>
<protein>
    <submittedName>
        <fullName evidence="2">Uncharacterized protein</fullName>
    </submittedName>
</protein>
<feature type="non-terminal residue" evidence="2">
    <location>
        <position position="77"/>
    </location>
</feature>
<evidence type="ECO:0000313" key="2">
    <source>
        <dbReference type="EMBL" id="CAA2998364.1"/>
    </source>
</evidence>
<reference evidence="2 3" key="1">
    <citation type="submission" date="2019-12" db="EMBL/GenBank/DDBJ databases">
        <authorList>
            <person name="Alioto T."/>
            <person name="Alioto T."/>
            <person name="Gomez Garrido J."/>
        </authorList>
    </citation>
    <scope>NUCLEOTIDE SEQUENCE [LARGE SCALE GENOMIC DNA]</scope>
</reference>